<protein>
    <submittedName>
        <fullName evidence="1">Uncharacterized protein</fullName>
    </submittedName>
</protein>
<organism evidence="1 2">
    <name type="scientific">Oculimacula yallundae</name>
    <dbReference type="NCBI Taxonomy" id="86028"/>
    <lineage>
        <taxon>Eukaryota</taxon>
        <taxon>Fungi</taxon>
        <taxon>Dikarya</taxon>
        <taxon>Ascomycota</taxon>
        <taxon>Pezizomycotina</taxon>
        <taxon>Leotiomycetes</taxon>
        <taxon>Helotiales</taxon>
        <taxon>Ploettnerulaceae</taxon>
        <taxon>Oculimacula</taxon>
    </lineage>
</organism>
<name>A0ABR4CB11_9HELO</name>
<evidence type="ECO:0000313" key="2">
    <source>
        <dbReference type="Proteomes" id="UP001595075"/>
    </source>
</evidence>
<sequence>MISVVASSLHGDLYLYEALYLLTYLTLDAALQALNRSKSKASKQIYESTSNQQESHTSRSSRHTPIKVGIIRNWQVQLDNDLNDFCKVLYQLAQAAIPQARPRLRPGRIDPDSGLSRISVLLQERECRLSPAACCLLFLADDIKLRMFVDRLTYVALDSFSNSVKEQVVRVYGYASGERECRAKLPHAVNNHVAHVAAMTAGFQVAAIVSHLLLKFLAPKIGHGH</sequence>
<evidence type="ECO:0000313" key="1">
    <source>
        <dbReference type="EMBL" id="KAL2067138.1"/>
    </source>
</evidence>
<dbReference type="EMBL" id="JAZHXI010000010">
    <property type="protein sequence ID" value="KAL2067138.1"/>
    <property type="molecule type" value="Genomic_DNA"/>
</dbReference>
<proteinExistence type="predicted"/>
<reference evidence="1 2" key="1">
    <citation type="journal article" date="2024" name="Commun. Biol.">
        <title>Comparative genomic analysis of thermophilic fungi reveals convergent evolutionary adaptations and gene losses.</title>
        <authorList>
            <person name="Steindorff A.S."/>
            <person name="Aguilar-Pontes M.V."/>
            <person name="Robinson A.J."/>
            <person name="Andreopoulos B."/>
            <person name="LaButti K."/>
            <person name="Kuo A."/>
            <person name="Mondo S."/>
            <person name="Riley R."/>
            <person name="Otillar R."/>
            <person name="Haridas S."/>
            <person name="Lipzen A."/>
            <person name="Grimwood J."/>
            <person name="Schmutz J."/>
            <person name="Clum A."/>
            <person name="Reid I.D."/>
            <person name="Moisan M.C."/>
            <person name="Butler G."/>
            <person name="Nguyen T.T.M."/>
            <person name="Dewar K."/>
            <person name="Conant G."/>
            <person name="Drula E."/>
            <person name="Henrissat B."/>
            <person name="Hansel C."/>
            <person name="Singer S."/>
            <person name="Hutchinson M.I."/>
            <person name="de Vries R.P."/>
            <person name="Natvig D.O."/>
            <person name="Powell A.J."/>
            <person name="Tsang A."/>
            <person name="Grigoriev I.V."/>
        </authorList>
    </citation>
    <scope>NUCLEOTIDE SEQUENCE [LARGE SCALE GENOMIC DNA]</scope>
    <source>
        <strain evidence="1 2">CBS 494.80</strain>
    </source>
</reference>
<comment type="caution">
    <text evidence="1">The sequence shown here is derived from an EMBL/GenBank/DDBJ whole genome shotgun (WGS) entry which is preliminary data.</text>
</comment>
<dbReference type="Proteomes" id="UP001595075">
    <property type="component" value="Unassembled WGS sequence"/>
</dbReference>
<accession>A0ABR4CB11</accession>
<gene>
    <name evidence="1" type="ORF">VTL71DRAFT_1562</name>
</gene>
<keyword evidence="2" id="KW-1185">Reference proteome</keyword>